<dbReference type="InterPro" id="IPR050469">
    <property type="entry name" value="Diguanylate_Cyclase"/>
</dbReference>
<dbReference type="Proteomes" id="UP000679722">
    <property type="component" value="Unassembled WGS sequence"/>
</dbReference>
<dbReference type="PANTHER" id="PTHR45138">
    <property type="entry name" value="REGULATORY COMPONENTS OF SENSORY TRANSDUCTION SYSTEM"/>
    <property type="match status" value="1"/>
</dbReference>
<dbReference type="SUPFAM" id="SSF55073">
    <property type="entry name" value="Nucleotide cyclase"/>
    <property type="match status" value="1"/>
</dbReference>
<sequence length="533" mass="60690">MKIWQKVQTHTHKSAIYISLIILCIDLIFIAINYYTSHKALENSLLHRAQIHQQEFNLTLDMTYRDMLQLSTFISTNDELNQLFLAGKKAVEKEGMYSDSVSALRKALLDKVKIPWDLTSEKFDVRQLHYQLGPGSLSYLRVHEPNRFGDRMDNTRYTIVDTNADQQERSGFETGRVYSGLRGVSPVWTQDPDTNQRTYVGAVEVGTSFNQILPVFARSFDVESAVFLTKEHVGETMWQSYVGSYFKETSDVDYYTEASSSETSRDILNQTPIKKNFITYETEIIKENDRYLSSFHFPLFDYKGTNDATLPPVGFVLIWEDVTDMIEAFKHSFLINIAFSLVAFILIECFLLWILGRERKLSIAEQEALVDGLTGLYNRRYYDAMITKEEEQARHNQTSLSVIICDIDYFKRFNDAYGHPEGDTALKQVASAIRHTIHGTTGMACRYGGEEFVIILPNTDLRFAVALANRIQAAVHARHIPHKASPVETRLTLSLGVACSINLDNKDSLIVAADAQLYAAKDKGRNRTEPDLG</sequence>
<organism evidence="5 6">
    <name type="scientific">Marinomonas vulgaris</name>
    <dbReference type="NCBI Taxonomy" id="2823372"/>
    <lineage>
        <taxon>Bacteria</taxon>
        <taxon>Pseudomonadati</taxon>
        <taxon>Pseudomonadota</taxon>
        <taxon>Gammaproteobacteria</taxon>
        <taxon>Oceanospirillales</taxon>
        <taxon>Oceanospirillaceae</taxon>
        <taxon>Marinomonas</taxon>
    </lineage>
</organism>
<dbReference type="InterPro" id="IPR029787">
    <property type="entry name" value="Nucleotide_cyclase"/>
</dbReference>
<gene>
    <name evidence="5" type="ORF">J9B83_04540</name>
</gene>
<dbReference type="SMART" id="SM00267">
    <property type="entry name" value="GGDEF"/>
    <property type="match status" value="1"/>
</dbReference>
<dbReference type="Gene3D" id="3.30.70.270">
    <property type="match status" value="1"/>
</dbReference>
<dbReference type="InterPro" id="IPR000160">
    <property type="entry name" value="GGDEF_dom"/>
</dbReference>
<keyword evidence="5" id="KW-0548">Nucleotidyltransferase</keyword>
<dbReference type="RefSeq" id="WP_211535548.1">
    <property type="nucleotide sequence ID" value="NZ_JAGSSV010000003.1"/>
</dbReference>
<keyword evidence="3" id="KW-1133">Transmembrane helix</keyword>
<dbReference type="InterPro" id="IPR029150">
    <property type="entry name" value="dCache_3"/>
</dbReference>
<dbReference type="Pfam" id="PF14827">
    <property type="entry name" value="dCache_3"/>
    <property type="match status" value="1"/>
</dbReference>
<dbReference type="NCBIfam" id="TIGR00254">
    <property type="entry name" value="GGDEF"/>
    <property type="match status" value="1"/>
</dbReference>
<evidence type="ECO:0000256" key="2">
    <source>
        <dbReference type="ARBA" id="ARBA00034247"/>
    </source>
</evidence>
<reference evidence="5 6" key="1">
    <citation type="submission" date="2021-04" db="EMBL/GenBank/DDBJ databases">
        <authorList>
            <person name="Sun C."/>
        </authorList>
    </citation>
    <scope>NUCLEOTIDE SEQUENCE [LARGE SCALE GENOMIC DNA]</scope>
    <source>
        <strain evidence="5 6">A79</strain>
    </source>
</reference>
<evidence type="ECO:0000259" key="4">
    <source>
        <dbReference type="PROSITE" id="PS50887"/>
    </source>
</evidence>
<evidence type="ECO:0000313" key="6">
    <source>
        <dbReference type="Proteomes" id="UP000679722"/>
    </source>
</evidence>
<keyword evidence="5" id="KW-0808">Transferase</keyword>
<dbReference type="EC" id="2.7.7.65" evidence="1"/>
<accession>A0ABS5H934</accession>
<comment type="caution">
    <text evidence="5">The sequence shown here is derived from an EMBL/GenBank/DDBJ whole genome shotgun (WGS) entry which is preliminary data.</text>
</comment>
<dbReference type="PROSITE" id="PS50887">
    <property type="entry name" value="GGDEF"/>
    <property type="match status" value="1"/>
</dbReference>
<feature type="transmembrane region" description="Helical" evidence="3">
    <location>
        <begin position="333"/>
        <end position="355"/>
    </location>
</feature>
<keyword evidence="3" id="KW-0472">Membrane</keyword>
<proteinExistence type="predicted"/>
<dbReference type="Pfam" id="PF00990">
    <property type="entry name" value="GGDEF"/>
    <property type="match status" value="1"/>
</dbReference>
<feature type="domain" description="GGDEF" evidence="4">
    <location>
        <begin position="398"/>
        <end position="533"/>
    </location>
</feature>
<keyword evidence="3" id="KW-0812">Transmembrane</keyword>
<dbReference type="EMBL" id="JAGSSV010000003">
    <property type="protein sequence ID" value="MBR7888203.1"/>
    <property type="molecule type" value="Genomic_DNA"/>
</dbReference>
<keyword evidence="6" id="KW-1185">Reference proteome</keyword>
<protein>
    <recommendedName>
        <fullName evidence="1">diguanylate cyclase</fullName>
        <ecNumber evidence="1">2.7.7.65</ecNumber>
    </recommendedName>
</protein>
<dbReference type="GO" id="GO:0052621">
    <property type="term" value="F:diguanylate cyclase activity"/>
    <property type="evidence" value="ECO:0007669"/>
    <property type="project" value="UniProtKB-EC"/>
</dbReference>
<evidence type="ECO:0000256" key="3">
    <source>
        <dbReference type="SAM" id="Phobius"/>
    </source>
</evidence>
<evidence type="ECO:0000256" key="1">
    <source>
        <dbReference type="ARBA" id="ARBA00012528"/>
    </source>
</evidence>
<feature type="transmembrane region" description="Helical" evidence="3">
    <location>
        <begin position="15"/>
        <end position="35"/>
    </location>
</feature>
<reference evidence="6" key="2">
    <citation type="submission" date="2023-07" db="EMBL/GenBank/DDBJ databases">
        <title>Marinomonas vulgaris A79, complete genome.</title>
        <authorList>
            <person name="Ying J.-J."/>
        </authorList>
    </citation>
    <scope>NUCLEOTIDE SEQUENCE [LARGE SCALE GENOMIC DNA]</scope>
    <source>
        <strain evidence="6">A79</strain>
    </source>
</reference>
<evidence type="ECO:0000313" key="5">
    <source>
        <dbReference type="EMBL" id="MBR7888203.1"/>
    </source>
</evidence>
<dbReference type="CDD" id="cd01949">
    <property type="entry name" value="GGDEF"/>
    <property type="match status" value="1"/>
</dbReference>
<name>A0ABS5H934_9GAMM</name>
<dbReference type="InterPro" id="IPR043128">
    <property type="entry name" value="Rev_trsase/Diguanyl_cyclase"/>
</dbReference>
<comment type="catalytic activity">
    <reaction evidence="2">
        <text>2 GTP = 3',3'-c-di-GMP + 2 diphosphate</text>
        <dbReference type="Rhea" id="RHEA:24898"/>
        <dbReference type="ChEBI" id="CHEBI:33019"/>
        <dbReference type="ChEBI" id="CHEBI:37565"/>
        <dbReference type="ChEBI" id="CHEBI:58805"/>
        <dbReference type="EC" id="2.7.7.65"/>
    </reaction>
</comment>
<dbReference type="PANTHER" id="PTHR45138:SF9">
    <property type="entry name" value="DIGUANYLATE CYCLASE DGCM-RELATED"/>
    <property type="match status" value="1"/>
</dbReference>